<gene>
    <name evidence="2" type="ORF">HF861_01915</name>
    <name evidence="1" type="ORF">PND82_01380</name>
</gene>
<protein>
    <submittedName>
        <fullName evidence="2">Uncharacterized protein</fullName>
    </submittedName>
</protein>
<evidence type="ECO:0000313" key="1">
    <source>
        <dbReference type="EMBL" id="MDB7981468.1"/>
    </source>
</evidence>
<reference evidence="2 3" key="1">
    <citation type="submission" date="2020-04" db="EMBL/GenBank/DDBJ databases">
        <authorList>
            <person name="Hitch T.C.A."/>
            <person name="Wylensek D."/>
            <person name="Clavel T."/>
        </authorList>
    </citation>
    <scope>NUCLEOTIDE SEQUENCE [LARGE SCALE GENOMIC DNA]</scope>
    <source>
        <strain evidence="2 3">BSM-383-APC-22F</strain>
    </source>
</reference>
<comment type="caution">
    <text evidence="2">The sequence shown here is derived from an EMBL/GenBank/DDBJ whole genome shotgun (WGS) entry which is preliminary data.</text>
</comment>
<name>A0A7X9NG82_9FIRM</name>
<accession>A0A7X9NG82</accession>
<evidence type="ECO:0000313" key="2">
    <source>
        <dbReference type="EMBL" id="NME43640.1"/>
    </source>
</evidence>
<evidence type="ECO:0000313" key="3">
    <source>
        <dbReference type="Proteomes" id="UP000540014"/>
    </source>
</evidence>
<dbReference type="Proteomes" id="UP001212981">
    <property type="component" value="Unassembled WGS sequence"/>
</dbReference>
<sequence length="57" mass="6854">MSIQIFTGLIWGYDSKEQFLKDMSDFYKACHTQGEDGFTKRANEFVEGMKRKKRYEY</sequence>
<dbReference type="EMBL" id="JABAFR010000003">
    <property type="protein sequence ID" value="NME43640.1"/>
    <property type="molecule type" value="Genomic_DNA"/>
</dbReference>
<organism evidence="2 3">
    <name type="scientific">Faecalicoccus pleomorphus</name>
    <dbReference type="NCBI Taxonomy" id="1323"/>
    <lineage>
        <taxon>Bacteria</taxon>
        <taxon>Bacillati</taxon>
        <taxon>Bacillota</taxon>
        <taxon>Erysipelotrichia</taxon>
        <taxon>Erysipelotrichales</taxon>
        <taxon>Erysipelotrichaceae</taxon>
        <taxon>Faecalicoccus</taxon>
    </lineage>
</organism>
<dbReference type="EMBL" id="JAQLXO010000001">
    <property type="protein sequence ID" value="MDB7981468.1"/>
    <property type="molecule type" value="Genomic_DNA"/>
</dbReference>
<reference evidence="1" key="2">
    <citation type="submission" date="2023-01" db="EMBL/GenBank/DDBJ databases">
        <title>Human gut microbiome strain richness.</title>
        <authorList>
            <person name="Chen-Liaw A."/>
        </authorList>
    </citation>
    <scope>NUCLEOTIDE SEQUENCE</scope>
    <source>
        <strain evidence="1">D8_m1001271B151109d0_201107</strain>
    </source>
</reference>
<dbReference type="AlphaFoldDB" id="A0A7X9NG82"/>
<dbReference type="Proteomes" id="UP000540014">
    <property type="component" value="Unassembled WGS sequence"/>
</dbReference>
<proteinExistence type="predicted"/>
<dbReference type="RefSeq" id="WP_168964662.1">
    <property type="nucleotide sequence ID" value="NZ_CAMNNH010000034.1"/>
</dbReference>